<accession>A0A1P8Q209</accession>
<evidence type="ECO:0000313" key="2">
    <source>
        <dbReference type="Proteomes" id="UP000187499"/>
    </source>
</evidence>
<dbReference type="KEGG" id="lalw:BTM29_04795"/>
<dbReference type="AlphaFoldDB" id="A0A1P8Q209"/>
<gene>
    <name evidence="1" type="ORF">BTM29_04795</name>
</gene>
<dbReference type="STRING" id="1847728.BTM29_04795"/>
<proteinExistence type="predicted"/>
<organism evidence="1 2">
    <name type="scientific">Companilactobacillus allii</name>
    <dbReference type="NCBI Taxonomy" id="1847728"/>
    <lineage>
        <taxon>Bacteria</taxon>
        <taxon>Bacillati</taxon>
        <taxon>Bacillota</taxon>
        <taxon>Bacilli</taxon>
        <taxon>Lactobacillales</taxon>
        <taxon>Lactobacillaceae</taxon>
        <taxon>Companilactobacillus</taxon>
    </lineage>
</organism>
<sequence>MENIFIIKDMLECYKDIINNTKVLQKTTFSNLWLITKPEFHIMIVSGISPLNKLNKNSFSPGED</sequence>
<name>A0A1P8Q209_9LACO</name>
<protein>
    <submittedName>
        <fullName evidence="1">Uncharacterized protein</fullName>
    </submittedName>
</protein>
<evidence type="ECO:0000313" key="1">
    <source>
        <dbReference type="EMBL" id="APX71914.1"/>
    </source>
</evidence>
<dbReference type="Proteomes" id="UP000187499">
    <property type="component" value="Chromosome"/>
</dbReference>
<reference evidence="2" key="1">
    <citation type="submission" date="2016-12" db="EMBL/GenBank/DDBJ databases">
        <authorList>
            <person name="Jung M.Y."/>
            <person name="Lee S.H."/>
        </authorList>
    </citation>
    <scope>NUCLEOTIDE SEQUENCE [LARGE SCALE GENOMIC DNA]</scope>
    <source>
        <strain evidence="2">WiKim39</strain>
    </source>
</reference>
<dbReference type="EMBL" id="CP019323">
    <property type="protein sequence ID" value="APX71914.1"/>
    <property type="molecule type" value="Genomic_DNA"/>
</dbReference>
<keyword evidence="2" id="KW-1185">Reference proteome</keyword>